<organism evidence="1 2">
    <name type="scientific">Henosepilachna vigintioctopunctata</name>
    <dbReference type="NCBI Taxonomy" id="420089"/>
    <lineage>
        <taxon>Eukaryota</taxon>
        <taxon>Metazoa</taxon>
        <taxon>Ecdysozoa</taxon>
        <taxon>Arthropoda</taxon>
        <taxon>Hexapoda</taxon>
        <taxon>Insecta</taxon>
        <taxon>Pterygota</taxon>
        <taxon>Neoptera</taxon>
        <taxon>Endopterygota</taxon>
        <taxon>Coleoptera</taxon>
        <taxon>Polyphaga</taxon>
        <taxon>Cucujiformia</taxon>
        <taxon>Coccinelloidea</taxon>
        <taxon>Coccinellidae</taxon>
        <taxon>Epilachninae</taxon>
        <taxon>Epilachnini</taxon>
        <taxon>Henosepilachna</taxon>
    </lineage>
</organism>
<name>A0AAW1URX4_9CUCU</name>
<keyword evidence="2" id="KW-1185">Reference proteome</keyword>
<dbReference type="AlphaFoldDB" id="A0AAW1URX4"/>
<accession>A0AAW1URX4</accession>
<gene>
    <name evidence="1" type="ORF">WA026_001462</name>
</gene>
<evidence type="ECO:0000313" key="1">
    <source>
        <dbReference type="EMBL" id="KAK9883278.1"/>
    </source>
</evidence>
<dbReference type="Proteomes" id="UP001431783">
    <property type="component" value="Unassembled WGS sequence"/>
</dbReference>
<comment type="caution">
    <text evidence="1">The sequence shown here is derived from an EMBL/GenBank/DDBJ whole genome shotgun (WGS) entry which is preliminary data.</text>
</comment>
<protein>
    <submittedName>
        <fullName evidence="1">Uncharacterized protein</fullName>
    </submittedName>
</protein>
<proteinExistence type="predicted"/>
<evidence type="ECO:0000313" key="2">
    <source>
        <dbReference type="Proteomes" id="UP001431783"/>
    </source>
</evidence>
<dbReference type="EMBL" id="JARQZJ010000091">
    <property type="protein sequence ID" value="KAK9883278.1"/>
    <property type="molecule type" value="Genomic_DNA"/>
</dbReference>
<reference evidence="1 2" key="1">
    <citation type="submission" date="2023-03" db="EMBL/GenBank/DDBJ databases">
        <title>Genome insight into feeding habits of ladybird beetles.</title>
        <authorList>
            <person name="Li H.-S."/>
            <person name="Huang Y.-H."/>
            <person name="Pang H."/>
        </authorList>
    </citation>
    <scope>NUCLEOTIDE SEQUENCE [LARGE SCALE GENOMIC DNA]</scope>
    <source>
        <strain evidence="1">SYSU_2023b</strain>
        <tissue evidence="1">Whole body</tissue>
    </source>
</reference>
<sequence>MSLCVNIGFVFNVQLAASRIDQRASCAGLEGAGRTARKPPPLLRSRTLPAIVVPGVNILKAQLGNTKQENTTSPDTRPNKVSALSRFHPARISLSKDDSVTLDVRRKSAISRLCGNGNYGPERGADGGVILRVPAPHVVAARAYRITSPGGGNNALFKLGRLLNNQNSGDKNQMRVEEANVTRRLSWERRDTLNTRLPRSSSIDSMVEAVWAETVTVSPLELPIPPVQEKRMSLRPDRPLALVSPSVGRRMKGQRGINAHEIYNILGSNLQPISPKI</sequence>